<name>A0ABR6ENP2_9ACTN</name>
<dbReference type="EMBL" id="WMLF01000695">
    <property type="protein sequence ID" value="MBB1246969.1"/>
    <property type="molecule type" value="Genomic_DNA"/>
</dbReference>
<protein>
    <submittedName>
        <fullName evidence="1">Uncharacterized protein</fullName>
    </submittedName>
</protein>
<reference evidence="2" key="1">
    <citation type="journal article" date="2020" name="Syst. Appl. Microbiol.">
        <title>Streptomyces alkaliterrae sp. nov., isolated from an alkaline soil, and emended descriptions of Streptomyces alkaliphilus, Streptomyces calidiresistens and Streptomyces durbertensis.</title>
        <authorList>
            <person name="Swiecimska M."/>
            <person name="Golinska P."/>
            <person name="Nouioui I."/>
            <person name="Wypij M."/>
            <person name="Rai M."/>
            <person name="Sangal V."/>
            <person name="Goodfellow M."/>
        </authorList>
    </citation>
    <scope>NUCLEOTIDE SEQUENCE [LARGE SCALE GENOMIC DNA]</scope>
    <source>
        <strain evidence="2">DSM 104538</strain>
    </source>
</reference>
<dbReference type="Proteomes" id="UP000766698">
    <property type="component" value="Unassembled WGS sequence"/>
</dbReference>
<keyword evidence="2" id="KW-1185">Reference proteome</keyword>
<gene>
    <name evidence="1" type="ORF">GL263_25990</name>
</gene>
<proteinExistence type="predicted"/>
<accession>A0ABR6ENP2</accession>
<evidence type="ECO:0000313" key="2">
    <source>
        <dbReference type="Proteomes" id="UP000766698"/>
    </source>
</evidence>
<evidence type="ECO:0000313" key="1">
    <source>
        <dbReference type="EMBL" id="MBB1246969.1"/>
    </source>
</evidence>
<comment type="caution">
    <text evidence="1">The sequence shown here is derived from an EMBL/GenBank/DDBJ whole genome shotgun (WGS) entry which is preliminary data.</text>
</comment>
<organism evidence="1 2">
    <name type="scientific">Streptomyces durbertensis</name>
    <dbReference type="NCBI Taxonomy" id="2448886"/>
    <lineage>
        <taxon>Bacteria</taxon>
        <taxon>Bacillati</taxon>
        <taxon>Actinomycetota</taxon>
        <taxon>Actinomycetes</taxon>
        <taxon>Kitasatosporales</taxon>
        <taxon>Streptomycetaceae</taxon>
        <taxon>Streptomyces</taxon>
    </lineage>
</organism>
<dbReference type="RefSeq" id="WP_182858183.1">
    <property type="nucleotide sequence ID" value="NZ_WMLF01000695.1"/>
</dbReference>
<sequence>MHEVILGLLPVAYYSGSAVLGCEDMLAGHRLEEEQSMARSADLRRVLMPLPGGRRIRFFLHWSDGTNLEAVDQKVIDGTYGEETFSGAVVGTDVPVRCETCVTRFRALVVEGGTPLVPNLADRLNRHRFVRRCPNCASLWRGDVLRVMEQVGGSARP</sequence>